<dbReference type="GO" id="GO:0008270">
    <property type="term" value="F:zinc ion binding"/>
    <property type="evidence" value="ECO:0007669"/>
    <property type="project" value="UniProtKB-KW"/>
</dbReference>
<feature type="coiled-coil region" evidence="13">
    <location>
        <begin position="405"/>
        <end position="450"/>
    </location>
</feature>
<dbReference type="PANTHER" id="PTHR46297:SF1">
    <property type="entry name" value="ZINC FINGER CCCH-TYPE WITH G PATCH DOMAIN-CONTAINING PROTEIN"/>
    <property type="match status" value="1"/>
</dbReference>
<feature type="coiled-coil region" evidence="13">
    <location>
        <begin position="580"/>
        <end position="625"/>
    </location>
</feature>
<keyword evidence="10" id="KW-0804">Transcription</keyword>
<evidence type="ECO:0000256" key="13">
    <source>
        <dbReference type="SAM" id="Coils"/>
    </source>
</evidence>
<dbReference type="PROSITE" id="PS50174">
    <property type="entry name" value="G_PATCH"/>
    <property type="match status" value="1"/>
</dbReference>
<evidence type="ECO:0000256" key="10">
    <source>
        <dbReference type="ARBA" id="ARBA00023163"/>
    </source>
</evidence>
<dbReference type="PROSITE" id="PS50304">
    <property type="entry name" value="TUDOR"/>
    <property type="match status" value="1"/>
</dbReference>
<evidence type="ECO:0000313" key="18">
    <source>
        <dbReference type="EMBL" id="CAD7626732.1"/>
    </source>
</evidence>
<dbReference type="Proteomes" id="UP000759131">
    <property type="component" value="Unassembled WGS sequence"/>
</dbReference>
<evidence type="ECO:0000256" key="4">
    <source>
        <dbReference type="ARBA" id="ARBA00022491"/>
    </source>
</evidence>
<dbReference type="AlphaFoldDB" id="A0A7R9KP43"/>
<evidence type="ECO:0000313" key="19">
    <source>
        <dbReference type="Proteomes" id="UP000759131"/>
    </source>
</evidence>
<evidence type="ECO:0000256" key="11">
    <source>
        <dbReference type="ARBA" id="ARBA00023242"/>
    </source>
</evidence>
<dbReference type="InterPro" id="IPR000571">
    <property type="entry name" value="Znf_CCCH"/>
</dbReference>
<keyword evidence="11" id="KW-0539">Nucleus</keyword>
<dbReference type="SMART" id="SM00443">
    <property type="entry name" value="G_patch"/>
    <property type="match status" value="1"/>
</dbReference>
<dbReference type="SUPFAM" id="SSF63748">
    <property type="entry name" value="Tudor/PWWP/MBT"/>
    <property type="match status" value="1"/>
</dbReference>
<feature type="region of interest" description="Disordered" evidence="14">
    <location>
        <begin position="540"/>
        <end position="564"/>
    </location>
</feature>
<feature type="domain" description="C3H1-type" evidence="15">
    <location>
        <begin position="168"/>
        <end position="196"/>
    </location>
</feature>
<keyword evidence="8" id="KW-0805">Transcription regulation</keyword>
<keyword evidence="6 12" id="KW-0863">Zinc-finger</keyword>
<keyword evidence="13" id="KW-0175">Coiled coil</keyword>
<evidence type="ECO:0000259" key="16">
    <source>
        <dbReference type="PROSITE" id="PS50174"/>
    </source>
</evidence>
<feature type="region of interest" description="Disordered" evidence="14">
    <location>
        <begin position="70"/>
        <end position="92"/>
    </location>
</feature>
<dbReference type="GO" id="GO:0001227">
    <property type="term" value="F:DNA-binding transcription repressor activity, RNA polymerase II-specific"/>
    <property type="evidence" value="ECO:0007669"/>
    <property type="project" value="TreeGrafter"/>
</dbReference>
<evidence type="ECO:0000256" key="3">
    <source>
        <dbReference type="ARBA" id="ARBA00022414"/>
    </source>
</evidence>
<keyword evidence="19" id="KW-1185">Reference proteome</keyword>
<dbReference type="Pfam" id="PF01585">
    <property type="entry name" value="G-patch"/>
    <property type="match status" value="1"/>
</dbReference>
<evidence type="ECO:0000256" key="14">
    <source>
        <dbReference type="SAM" id="MobiDB-lite"/>
    </source>
</evidence>
<comment type="subcellular location">
    <subcellularLocation>
        <location evidence="2">Nucleus</location>
    </subcellularLocation>
</comment>
<dbReference type="CDD" id="cd20384">
    <property type="entry name" value="Tudor_ZGPAT"/>
    <property type="match status" value="1"/>
</dbReference>
<dbReference type="PROSITE" id="PS50103">
    <property type="entry name" value="ZF_C3H1"/>
    <property type="match status" value="1"/>
</dbReference>
<reference evidence="18" key="1">
    <citation type="submission" date="2020-11" db="EMBL/GenBank/DDBJ databases">
        <authorList>
            <person name="Tran Van P."/>
        </authorList>
    </citation>
    <scope>NUCLEOTIDE SEQUENCE</scope>
</reference>
<dbReference type="Gene3D" id="2.30.30.140">
    <property type="match status" value="1"/>
</dbReference>
<feature type="domain" description="G-patch" evidence="16">
    <location>
        <begin position="308"/>
        <end position="338"/>
    </location>
</feature>
<dbReference type="InterPro" id="IPR002999">
    <property type="entry name" value="Tudor"/>
</dbReference>
<feature type="compositionally biased region" description="Polar residues" evidence="14">
    <location>
        <begin position="540"/>
        <end position="556"/>
    </location>
</feature>
<evidence type="ECO:0000256" key="7">
    <source>
        <dbReference type="ARBA" id="ARBA00022833"/>
    </source>
</evidence>
<evidence type="ECO:0000259" key="17">
    <source>
        <dbReference type="PROSITE" id="PS50304"/>
    </source>
</evidence>
<accession>A0A7R9KP43</accession>
<feature type="domain" description="Tudor" evidence="17">
    <location>
        <begin position="212"/>
        <end position="271"/>
    </location>
</feature>
<dbReference type="EMBL" id="OC858680">
    <property type="protein sequence ID" value="CAD7626732.1"/>
    <property type="molecule type" value="Genomic_DNA"/>
</dbReference>
<evidence type="ECO:0000256" key="6">
    <source>
        <dbReference type="ARBA" id="ARBA00022771"/>
    </source>
</evidence>
<comment type="function">
    <text evidence="1">Transcription repressor.</text>
</comment>
<dbReference type="Gene3D" id="2.30.30.1190">
    <property type="match status" value="1"/>
</dbReference>
<keyword evidence="9" id="KW-0238">DNA-binding</keyword>
<gene>
    <name evidence="18" type="ORF">OSB1V03_LOCUS7164</name>
</gene>
<keyword evidence="4" id="KW-0678">Repressor</keyword>
<evidence type="ECO:0000256" key="9">
    <source>
        <dbReference type="ARBA" id="ARBA00023125"/>
    </source>
</evidence>
<name>A0A7R9KP43_9ACAR</name>
<keyword evidence="7 12" id="KW-0862">Zinc</keyword>
<dbReference type="OrthoDB" id="5842926at2759"/>
<evidence type="ECO:0000256" key="8">
    <source>
        <dbReference type="ARBA" id="ARBA00023015"/>
    </source>
</evidence>
<proteinExistence type="predicted"/>
<dbReference type="PANTHER" id="PTHR46297">
    <property type="entry name" value="ZINC FINGER CCCH-TYPE WITH G PATCH DOMAIN-CONTAINING PROTEIN"/>
    <property type="match status" value="1"/>
</dbReference>
<keyword evidence="5 12" id="KW-0479">Metal-binding</keyword>
<evidence type="ECO:0000256" key="2">
    <source>
        <dbReference type="ARBA" id="ARBA00004123"/>
    </source>
</evidence>
<dbReference type="EMBL" id="CAJPIZ010004105">
    <property type="protein sequence ID" value="CAG2107162.1"/>
    <property type="molecule type" value="Genomic_DNA"/>
</dbReference>
<protein>
    <recommendedName>
        <fullName evidence="3">Zinc finger CCCH-type with G patch domain-containing protein</fullName>
    </recommendedName>
</protein>
<evidence type="ECO:0000259" key="15">
    <source>
        <dbReference type="PROSITE" id="PS50103"/>
    </source>
</evidence>
<sequence length="645" mass="72613">MADNNTEELLEASLKQYREELSLVQTSLDCDQTNGDLIELRDKYIEIIALTEVELIGVKKARLLAELEAQTSGHNSDDVSNGDEPKPSTSDAKTCLSANEINIGNDLSLNESLSELNGKECRVPLSEANGSVRYHNAIIMTIDGDDDTPNATDISDTKVRVFFTYPLNNRMLSCPHYLSAKCRFAADKCRYSHGMEVLFKDIKPYEAIDYSTFGRDSVCLAKNKDDSLWHKAIVDDIRADQTIVVKYCDNDFIDTTSIEDIVPLSGDCLEETNDDQLNGNSLNDCYDDDMRVQVFKSSSAMAEWEVHTKGIGSKLMAKMGYVFGQGLGRNGEGITEPIVRKQKGWPFRDLFTVFDFINNKVFAKQSDNSSHSLTSGHSKPISTAELKASTAQSLNISSFKISEDIRKAESELRRLRDSMSRNKSRDPVMCNQLQQKVDKQLEVIAGLKRKESLIHREQSSSADNMCHKLHKGKAFVFPTGKSLDKCIELRDKYLTDDGVKARIKLKQKALQKRIIDGYTNVKRRENSVFDFINNKVFAKQSNNSSHPSTSGHSKPISTAELKASTPQSLNISSFKISEDIRKAESELRRLRDSMSRNKSRDPVMCNQLQQKVDKQLEVIAGLKRKESLIHREQSSRSNKHKLSVF</sequence>
<organism evidence="18">
    <name type="scientific">Medioppia subpectinata</name>
    <dbReference type="NCBI Taxonomy" id="1979941"/>
    <lineage>
        <taxon>Eukaryota</taxon>
        <taxon>Metazoa</taxon>
        <taxon>Ecdysozoa</taxon>
        <taxon>Arthropoda</taxon>
        <taxon>Chelicerata</taxon>
        <taxon>Arachnida</taxon>
        <taxon>Acari</taxon>
        <taxon>Acariformes</taxon>
        <taxon>Sarcoptiformes</taxon>
        <taxon>Oribatida</taxon>
        <taxon>Brachypylina</taxon>
        <taxon>Oppioidea</taxon>
        <taxon>Oppiidae</taxon>
        <taxon>Medioppia</taxon>
    </lineage>
</organism>
<dbReference type="InterPro" id="IPR000467">
    <property type="entry name" value="G_patch_dom"/>
</dbReference>
<dbReference type="GO" id="GO:0000978">
    <property type="term" value="F:RNA polymerase II cis-regulatory region sequence-specific DNA binding"/>
    <property type="evidence" value="ECO:0007669"/>
    <property type="project" value="TreeGrafter"/>
</dbReference>
<evidence type="ECO:0000256" key="12">
    <source>
        <dbReference type="PROSITE-ProRule" id="PRU00723"/>
    </source>
</evidence>
<dbReference type="GO" id="GO:0005634">
    <property type="term" value="C:nucleus"/>
    <property type="evidence" value="ECO:0007669"/>
    <property type="project" value="UniProtKB-SubCell"/>
</dbReference>
<evidence type="ECO:0000256" key="5">
    <source>
        <dbReference type="ARBA" id="ARBA00022723"/>
    </source>
</evidence>
<evidence type="ECO:0000256" key="1">
    <source>
        <dbReference type="ARBA" id="ARBA00004062"/>
    </source>
</evidence>
<feature type="zinc finger region" description="C3H1-type" evidence="12">
    <location>
        <begin position="168"/>
        <end position="196"/>
    </location>
</feature>